<reference evidence="3 4" key="1">
    <citation type="submission" date="2021-06" db="EMBL/GenBank/DDBJ databases">
        <title>Genome-based taxonomic framework of Microbacterium strains isolated from marine environment, the description of four new species and reclassification of four preexisting species.</title>
        <authorList>
            <person name="Lee S.D."/>
            <person name="Kim S.-M."/>
            <person name="Byeon Y.-S."/>
            <person name="Yang H.L."/>
            <person name="Kim I.S."/>
        </authorList>
    </citation>
    <scope>NUCLEOTIDE SEQUENCE [LARGE SCALE GENOMIC DNA]</scope>
    <source>
        <strain evidence="3 4">KACC 20514</strain>
    </source>
</reference>
<comment type="caution">
    <text evidence="3">The sequence shown here is derived from an EMBL/GenBank/DDBJ whole genome shotgun (WGS) entry which is preliminary data.</text>
</comment>
<dbReference type="Proteomes" id="UP001183582">
    <property type="component" value="Unassembled WGS sequence"/>
</dbReference>
<keyword evidence="2" id="KW-0732">Signal</keyword>
<dbReference type="GeneID" id="301456801"/>
<evidence type="ECO:0008006" key="5">
    <source>
        <dbReference type="Google" id="ProtNLM"/>
    </source>
</evidence>
<dbReference type="RefSeq" id="WP_310890314.1">
    <property type="nucleotide sequence ID" value="NZ_BAAAGR010000001.1"/>
</dbReference>
<organism evidence="3 4">
    <name type="scientific">Microbacterium aurantiacum</name>
    <dbReference type="NCBI Taxonomy" id="162393"/>
    <lineage>
        <taxon>Bacteria</taxon>
        <taxon>Bacillati</taxon>
        <taxon>Actinomycetota</taxon>
        <taxon>Actinomycetes</taxon>
        <taxon>Micrococcales</taxon>
        <taxon>Microbacteriaceae</taxon>
        <taxon>Microbacterium</taxon>
    </lineage>
</organism>
<dbReference type="EMBL" id="JAHWXH010000001">
    <property type="protein sequence ID" value="MDS0244225.1"/>
    <property type="molecule type" value="Genomic_DNA"/>
</dbReference>
<keyword evidence="1" id="KW-1133">Transmembrane helix</keyword>
<evidence type="ECO:0000256" key="1">
    <source>
        <dbReference type="SAM" id="Phobius"/>
    </source>
</evidence>
<protein>
    <recommendedName>
        <fullName evidence="5">Cell wall protein</fullName>
    </recommendedName>
</protein>
<dbReference type="AlphaFoldDB" id="A0AAJ2LUK1"/>
<feature type="transmembrane region" description="Helical" evidence="1">
    <location>
        <begin position="154"/>
        <end position="174"/>
    </location>
</feature>
<gene>
    <name evidence="3" type="ORF">KZC50_01205</name>
</gene>
<keyword evidence="1" id="KW-0472">Membrane</keyword>
<accession>A0AAJ2LUK1</accession>
<evidence type="ECO:0000313" key="4">
    <source>
        <dbReference type="Proteomes" id="UP001183582"/>
    </source>
</evidence>
<evidence type="ECO:0000313" key="3">
    <source>
        <dbReference type="EMBL" id="MDS0244225.1"/>
    </source>
</evidence>
<sequence>MLKKTAAALAVAGVIALGSATPAFAYPVAPAPGCTVSPAAFTAGVPSTIACVGLPTGPTVFSVTGPGVVPGVLASVASASASGSTSVTKTAGEDGAVSAAFTPPQTAAYTITVVDAEGATVASETLPAASGTGTGGSASGGGLAVTGGVFSAEMAWLGIGIIGVGGIAVTAAVARRRAGSVQS</sequence>
<evidence type="ECO:0000256" key="2">
    <source>
        <dbReference type="SAM" id="SignalP"/>
    </source>
</evidence>
<proteinExistence type="predicted"/>
<feature type="chain" id="PRO_5042528916" description="Cell wall protein" evidence="2">
    <location>
        <begin position="26"/>
        <end position="183"/>
    </location>
</feature>
<name>A0AAJ2LUK1_9MICO</name>
<feature type="signal peptide" evidence="2">
    <location>
        <begin position="1"/>
        <end position="25"/>
    </location>
</feature>
<keyword evidence="1" id="KW-0812">Transmembrane</keyword>